<sequence length="114" mass="12650">MQASIESLAKPPASATFDDPAFRAVLEDLLTWLINHPSTTTMAVTAHQIEVYDFDWIGLLNDLSISSDLHWITIRMNGGNSLSDVPQNMRSIKVPEQALIQNLVMLSASSKRIK</sequence>
<name>A0A1L7N244_9CAUD</name>
<accession>A0A1L7N244</accession>
<proteinExistence type="predicted"/>
<dbReference type="Proteomes" id="UP000222950">
    <property type="component" value="Segment"/>
</dbReference>
<protein>
    <submittedName>
        <fullName evidence="1">Uncharacterized protein</fullName>
    </submittedName>
</protein>
<dbReference type="EMBL" id="AP017925">
    <property type="protein sequence ID" value="BAW19536.1"/>
    <property type="molecule type" value="Genomic_DNA"/>
</dbReference>
<reference evidence="1 2" key="1">
    <citation type="submission" date="2016-12" db="EMBL/GenBank/DDBJ databases">
        <title>Characterization of two jumbo phages RP12 and RP31 infecting the phytopathogen Ralstonia solanacearum.</title>
        <authorList>
            <person name="Kawasaki T."/>
            <person name="Yoshikawa G."/>
            <person name="Ogata H."/>
            <person name="Yamada T."/>
        </authorList>
    </citation>
    <scope>NUCLEOTIDE SEQUENCE [LARGE SCALE GENOMIC DNA]</scope>
    <source>
        <strain evidence="1 2">RP31</strain>
    </source>
</reference>
<evidence type="ECO:0000313" key="2">
    <source>
        <dbReference type="Proteomes" id="UP000222950"/>
    </source>
</evidence>
<evidence type="ECO:0000313" key="1">
    <source>
        <dbReference type="EMBL" id="BAW19536.1"/>
    </source>
</evidence>
<organism evidence="1 2">
    <name type="scientific">Ralstonia phage RP31</name>
    <dbReference type="NCBI Taxonomy" id="1923890"/>
    <lineage>
        <taxon>Viruses</taxon>
        <taxon>Duplodnaviria</taxon>
        <taxon>Heunggongvirae</taxon>
        <taxon>Uroviricota</taxon>
        <taxon>Caudoviricetes</taxon>
        <taxon>Chimalliviridae</taxon>
        <taxon>Ripduovirus</taxon>
        <taxon>Ripduovirus RP12</taxon>
    </lineage>
</organism>